<protein>
    <recommendedName>
        <fullName evidence="5">UDP-glucuronate decarboxylase</fullName>
        <ecNumber evidence="5">4.1.1.35</ecNumber>
    </recommendedName>
</protein>
<evidence type="ECO:0000256" key="9">
    <source>
        <dbReference type="ARBA" id="ARBA00022989"/>
    </source>
</evidence>
<dbReference type="AlphaFoldDB" id="A0A6J4N494"/>
<dbReference type="InterPro" id="IPR016040">
    <property type="entry name" value="NAD(P)-bd_dom"/>
</dbReference>
<dbReference type="Pfam" id="PF16363">
    <property type="entry name" value="GDP_Man_Dehyd"/>
    <property type="match status" value="1"/>
</dbReference>
<evidence type="ECO:0000256" key="2">
    <source>
        <dbReference type="ARBA" id="ARBA00004447"/>
    </source>
</evidence>
<evidence type="ECO:0000256" key="3">
    <source>
        <dbReference type="ARBA" id="ARBA00005100"/>
    </source>
</evidence>
<dbReference type="EMBL" id="CADCUQ010000096">
    <property type="protein sequence ID" value="CAA9376946.1"/>
    <property type="molecule type" value="Genomic_DNA"/>
</dbReference>
<dbReference type="UniPathway" id="UPA00796">
    <property type="reaction ID" value="UER00771"/>
</dbReference>
<dbReference type="InterPro" id="IPR044516">
    <property type="entry name" value="UXS-like"/>
</dbReference>
<dbReference type="PANTHER" id="PTHR43078">
    <property type="entry name" value="UDP-GLUCURONIC ACID DECARBOXYLASE-RELATED"/>
    <property type="match status" value="1"/>
</dbReference>
<dbReference type="GO" id="GO:0033320">
    <property type="term" value="P:UDP-D-xylose biosynthetic process"/>
    <property type="evidence" value="ECO:0007669"/>
    <property type="project" value="UniProtKB-UniPathway"/>
</dbReference>
<evidence type="ECO:0000256" key="13">
    <source>
        <dbReference type="ARBA" id="ARBA00023180"/>
    </source>
</evidence>
<evidence type="ECO:0000259" key="15">
    <source>
        <dbReference type="Pfam" id="PF16363"/>
    </source>
</evidence>
<comment type="cofactor">
    <cofactor evidence="1">
        <name>NAD(+)</name>
        <dbReference type="ChEBI" id="CHEBI:57540"/>
    </cofactor>
</comment>
<evidence type="ECO:0000256" key="6">
    <source>
        <dbReference type="ARBA" id="ARBA00022692"/>
    </source>
</evidence>
<dbReference type="EC" id="4.1.1.35" evidence="5"/>
<keyword evidence="12" id="KW-0472">Membrane</keyword>
<dbReference type="PANTHER" id="PTHR43078:SF6">
    <property type="entry name" value="UDP-GLUCURONIC ACID DECARBOXYLASE 1"/>
    <property type="match status" value="1"/>
</dbReference>
<keyword evidence="9" id="KW-1133">Transmembrane helix</keyword>
<comment type="similarity">
    <text evidence="4">Belongs to the NAD(P)-dependent epimerase/dehydratase family. UDP-glucuronic acid decarboxylase subfamily.</text>
</comment>
<evidence type="ECO:0000256" key="4">
    <source>
        <dbReference type="ARBA" id="ARBA00007505"/>
    </source>
</evidence>
<evidence type="ECO:0000256" key="12">
    <source>
        <dbReference type="ARBA" id="ARBA00023136"/>
    </source>
</evidence>
<keyword evidence="7" id="KW-0210">Decarboxylase</keyword>
<evidence type="ECO:0000256" key="14">
    <source>
        <dbReference type="ARBA" id="ARBA00023239"/>
    </source>
</evidence>
<dbReference type="GO" id="GO:0042732">
    <property type="term" value="P:D-xylose metabolic process"/>
    <property type="evidence" value="ECO:0007669"/>
    <property type="project" value="InterPro"/>
</dbReference>
<evidence type="ECO:0000256" key="7">
    <source>
        <dbReference type="ARBA" id="ARBA00022793"/>
    </source>
</evidence>
<keyword evidence="6" id="KW-0812">Transmembrane</keyword>
<evidence type="ECO:0000256" key="10">
    <source>
        <dbReference type="ARBA" id="ARBA00023027"/>
    </source>
</evidence>
<name>A0A6J4N494_9BACT</name>
<dbReference type="GO" id="GO:0048040">
    <property type="term" value="F:UDP-glucuronate decarboxylase activity"/>
    <property type="evidence" value="ECO:0007669"/>
    <property type="project" value="UniProtKB-EC"/>
</dbReference>
<proteinExistence type="inferred from homology"/>
<evidence type="ECO:0000256" key="1">
    <source>
        <dbReference type="ARBA" id="ARBA00001911"/>
    </source>
</evidence>
<comment type="subcellular location">
    <subcellularLocation>
        <location evidence="2">Golgi apparatus</location>
        <location evidence="2">Golgi stack membrane</location>
        <topology evidence="2">Single-pass type II membrane protein</topology>
    </subcellularLocation>
</comment>
<reference evidence="16" key="1">
    <citation type="submission" date="2020-02" db="EMBL/GenBank/DDBJ databases">
        <authorList>
            <person name="Meier V. D."/>
        </authorList>
    </citation>
    <scope>NUCLEOTIDE SEQUENCE</scope>
    <source>
        <strain evidence="16">AVDCRST_MAG64</strain>
    </source>
</reference>
<sequence>MRILITGAAGFLGSHLTDLLLAQGHEVVGVDNFITGKDRNVAHLAGHPRYALVRHDVTEPLPEAALAAVGPAERIYHMASPASPIGYVKHQVATLKVNSQGTWNLLELAERKNARFLMASTSECYGDPAVHPQREEYWGNVNPIGLRSMYDEAKRFSEACTMAYHRERGVDTRIVRIFNTYGPRMDPYDGRVVISFIRQALNDEPITVFGEGRQTRSLCYVTDLVRGINGTMEGDFIEPINLGNPEEVTILQIAREIIDLIPGTKSKIVHQPMPPDDPRVRCPDITRARQFLGWSPTVSRKEGMAKMIEFYRDELAAAPE</sequence>
<dbReference type="SUPFAM" id="SSF51735">
    <property type="entry name" value="NAD(P)-binding Rossmann-fold domains"/>
    <property type="match status" value="1"/>
</dbReference>
<evidence type="ECO:0000313" key="16">
    <source>
        <dbReference type="EMBL" id="CAA9376946.1"/>
    </source>
</evidence>
<accession>A0A6J4N494</accession>
<dbReference type="Gene3D" id="3.40.50.720">
    <property type="entry name" value="NAD(P)-binding Rossmann-like Domain"/>
    <property type="match status" value="1"/>
</dbReference>
<keyword evidence="10" id="KW-0520">NAD</keyword>
<evidence type="ECO:0000256" key="5">
    <source>
        <dbReference type="ARBA" id="ARBA00012290"/>
    </source>
</evidence>
<keyword evidence="8" id="KW-0735">Signal-anchor</keyword>
<dbReference type="GO" id="GO:0070403">
    <property type="term" value="F:NAD+ binding"/>
    <property type="evidence" value="ECO:0007669"/>
    <property type="project" value="InterPro"/>
</dbReference>
<evidence type="ECO:0000256" key="11">
    <source>
        <dbReference type="ARBA" id="ARBA00023034"/>
    </source>
</evidence>
<evidence type="ECO:0000256" key="8">
    <source>
        <dbReference type="ARBA" id="ARBA00022968"/>
    </source>
</evidence>
<organism evidence="16">
    <name type="scientific">uncultured Phycisphaerae bacterium</name>
    <dbReference type="NCBI Taxonomy" id="904963"/>
    <lineage>
        <taxon>Bacteria</taxon>
        <taxon>Pseudomonadati</taxon>
        <taxon>Planctomycetota</taxon>
        <taxon>Phycisphaerae</taxon>
        <taxon>environmental samples</taxon>
    </lineage>
</organism>
<dbReference type="GO" id="GO:0005737">
    <property type="term" value="C:cytoplasm"/>
    <property type="evidence" value="ECO:0007669"/>
    <property type="project" value="TreeGrafter"/>
</dbReference>
<comment type="pathway">
    <text evidence="3">Nucleotide-sugar biosynthesis; UDP-alpha-D-xylose biosynthesis; UDP-alpha-D-xylose from UDP-alpha-D-glucuronate: step 1/1.</text>
</comment>
<keyword evidence="13" id="KW-0325">Glycoprotein</keyword>
<feature type="domain" description="NAD(P)-binding" evidence="15">
    <location>
        <begin position="4"/>
        <end position="307"/>
    </location>
</feature>
<keyword evidence="11" id="KW-0333">Golgi apparatus</keyword>
<dbReference type="FunFam" id="3.40.50.720:FF:000065">
    <property type="entry name" value="UDP-glucuronic acid decarboxylase 1"/>
    <property type="match status" value="1"/>
</dbReference>
<dbReference type="InterPro" id="IPR036291">
    <property type="entry name" value="NAD(P)-bd_dom_sf"/>
</dbReference>
<dbReference type="CDD" id="cd05230">
    <property type="entry name" value="UGD_SDR_e"/>
    <property type="match status" value="1"/>
</dbReference>
<keyword evidence="14 16" id="KW-0456">Lyase</keyword>
<gene>
    <name evidence="16" type="ORF">AVDCRST_MAG64-358</name>
</gene>